<gene>
    <name evidence="1" type="ORF">NKI81_14625</name>
</gene>
<dbReference type="Proteomes" id="UP001480082">
    <property type="component" value="Unassembled WGS sequence"/>
</dbReference>
<proteinExistence type="predicted"/>
<name>A0ACC6SZJ7_9HYPH</name>
<protein>
    <submittedName>
        <fullName evidence="1">Uncharacterized protein</fullName>
    </submittedName>
</protein>
<organism evidence="1 2">
    <name type="scientific">Mesorhizobium australicum</name>
    <dbReference type="NCBI Taxonomy" id="536018"/>
    <lineage>
        <taxon>Bacteria</taxon>
        <taxon>Pseudomonadati</taxon>
        <taxon>Pseudomonadota</taxon>
        <taxon>Alphaproteobacteria</taxon>
        <taxon>Hyphomicrobiales</taxon>
        <taxon>Phyllobacteriaceae</taxon>
        <taxon>Mesorhizobium</taxon>
    </lineage>
</organism>
<sequence length="287" mass="32741">MTERRKVLGLEAADRLLQNNRTRHAALLEKMHEPTRWFTGPWLCKTYQAECQRTRDMIAEAIISRHLLETITEVFGYPIKQESFRRLLSAESLASVPKALTEGPTLNLLAESSAPRPLVNGVSPEVIELLQDWNVPPQVFASLRKMVPERQLKAAKLMIALKRVSFHYAQLLATLTPASQLVDPSRPRKKFVGVTANELAIMEAEFDLLNDQFLFCASLRGTWALELIAARLYLDRVMENARVVRHLARDFPQQLARFQTILDIPTRQEALPSQPVKPGPRRTHFVF</sequence>
<accession>A0ACC6SZJ7</accession>
<evidence type="ECO:0000313" key="2">
    <source>
        <dbReference type="Proteomes" id="UP001480082"/>
    </source>
</evidence>
<dbReference type="EMBL" id="JAMYRI010000007">
    <property type="protein sequence ID" value="MER9285187.1"/>
    <property type="molecule type" value="Genomic_DNA"/>
</dbReference>
<keyword evidence="2" id="KW-1185">Reference proteome</keyword>
<evidence type="ECO:0000313" key="1">
    <source>
        <dbReference type="EMBL" id="MER9285187.1"/>
    </source>
</evidence>
<comment type="caution">
    <text evidence="1">The sequence shown here is derived from an EMBL/GenBank/DDBJ whole genome shotgun (WGS) entry which is preliminary data.</text>
</comment>
<reference evidence="1 2" key="1">
    <citation type="journal article" date="2024" name="Proc. Natl. Acad. Sci. U.S.A.">
        <title>The evolutionary genomics of adaptation to stress in wild rhizobium bacteria.</title>
        <authorList>
            <person name="Kehlet-Delgado H."/>
            <person name="Montoya A.P."/>
            <person name="Jensen K.T."/>
            <person name="Wendlandt C.E."/>
            <person name="Dexheimer C."/>
            <person name="Roberts M."/>
            <person name="Torres Martinez L."/>
            <person name="Friesen M.L."/>
            <person name="Griffitts J.S."/>
            <person name="Porter S.S."/>
        </authorList>
    </citation>
    <scope>NUCLEOTIDE SEQUENCE [LARGE SCALE GENOMIC DNA]</scope>
    <source>
        <strain evidence="1 2">M0468</strain>
    </source>
</reference>